<dbReference type="Proteomes" id="UP000476338">
    <property type="component" value="Unassembled WGS sequence"/>
</dbReference>
<accession>A0A6L5WHE4</accession>
<sequence length="472" mass="54828">MKNILIIADGIVAKNFLENIVKLKNVNHNYVIVINDDETLPKNFNIENAKVYKFDPTSKARLEMIVDDNFDRFLVIMDDKFEAKIVYENLRSLNSDEEIYLLDKWNLIEEIEDEHMKFINVNSIISSRLVGFLPDSPVFADNIGLGEGEIMEVKVPIGSSFAYKRLNTILRNSFSIPMIYRHNEIILTKNNTMIFPNDSLLLVGKPAILKDVFLSIKKAKGQFPSPFGINFYLIFDMKNLSYERFKKIYENAIFLNKTITNHKLYIRVINPTISKILDDIKKLNEDDSCEVFIDYNHTKPDMMKVDIKKHEIGMVIAEKNFFETYKKQFYSLKTPVLSIGKGDIKNLKKGVILVNSKSSTSEASVVFDLCGQLGIDIDLYYYDNDINSNKSVLSYYESLSTLFKKDLIINDDKTQNPLQILKHQSDFLHFVPFDKKTLKSKRIKSIFSKDMDELYFMLEDNYQLFIPSYCEI</sequence>
<evidence type="ECO:0000259" key="1">
    <source>
        <dbReference type="PROSITE" id="PS51202"/>
    </source>
</evidence>
<dbReference type="SUPFAM" id="SSF116726">
    <property type="entry name" value="TrkA C-terminal domain-like"/>
    <property type="match status" value="1"/>
</dbReference>
<keyword evidence="3" id="KW-1185">Reference proteome</keyword>
<dbReference type="GO" id="GO:0008324">
    <property type="term" value="F:monoatomic cation transmembrane transporter activity"/>
    <property type="evidence" value="ECO:0007669"/>
    <property type="project" value="InterPro"/>
</dbReference>
<name>A0A6L5WHE4_9BACT</name>
<reference evidence="2 3" key="2">
    <citation type="submission" date="2020-03" db="EMBL/GenBank/DDBJ databases">
        <title>Campylobacter portucalensis sp. nov., a new species of Campylobacter isolated from the reproductive tract of bulls.</title>
        <authorList>
            <person name="Silva M.F."/>
            <person name="Pereira G."/>
            <person name="Carneiro C."/>
            <person name="Hemphill A."/>
            <person name="Mateus L."/>
            <person name="Lopes-Da-Costa L."/>
            <person name="Silva E."/>
        </authorList>
    </citation>
    <scope>NUCLEOTIDE SEQUENCE [LARGE SCALE GENOMIC DNA]</scope>
    <source>
        <strain evidence="2 3">FMV-PI01</strain>
    </source>
</reference>
<gene>
    <name evidence="2" type="ORF">F1B92_03710</name>
</gene>
<evidence type="ECO:0000313" key="2">
    <source>
        <dbReference type="EMBL" id="MSN96306.1"/>
    </source>
</evidence>
<dbReference type="InterPro" id="IPR006037">
    <property type="entry name" value="RCK_C"/>
</dbReference>
<dbReference type="RefSeq" id="WP_154570572.1">
    <property type="nucleotide sequence ID" value="NZ_VWSJ01000009.1"/>
</dbReference>
<dbReference type="GO" id="GO:0006813">
    <property type="term" value="P:potassium ion transport"/>
    <property type="evidence" value="ECO:0007669"/>
    <property type="project" value="InterPro"/>
</dbReference>
<organism evidence="2 3">
    <name type="scientific">Campylobacter portucalensis</name>
    <dbReference type="NCBI Taxonomy" id="2608384"/>
    <lineage>
        <taxon>Bacteria</taxon>
        <taxon>Pseudomonadati</taxon>
        <taxon>Campylobacterota</taxon>
        <taxon>Epsilonproteobacteria</taxon>
        <taxon>Campylobacterales</taxon>
        <taxon>Campylobacteraceae</taxon>
        <taxon>Campylobacter</taxon>
    </lineage>
</organism>
<dbReference type="Gene3D" id="3.30.70.1450">
    <property type="entry name" value="Regulator of K+ conductance, C-terminal domain"/>
    <property type="match status" value="1"/>
</dbReference>
<protein>
    <recommendedName>
        <fullName evidence="1">RCK C-terminal domain-containing protein</fullName>
    </recommendedName>
</protein>
<reference evidence="2 3" key="1">
    <citation type="submission" date="2019-09" db="EMBL/GenBank/DDBJ databases">
        <authorList>
            <person name="Silva M."/>
            <person name="Pereira G."/>
            <person name="Lopes-Da-Costa L."/>
            <person name="Silva E."/>
        </authorList>
    </citation>
    <scope>NUCLEOTIDE SEQUENCE [LARGE SCALE GENOMIC DNA]</scope>
    <source>
        <strain evidence="2 3">FMV-PI01</strain>
    </source>
</reference>
<dbReference type="EMBL" id="VWSJ01000009">
    <property type="protein sequence ID" value="MSN96306.1"/>
    <property type="molecule type" value="Genomic_DNA"/>
</dbReference>
<dbReference type="Pfam" id="PF02080">
    <property type="entry name" value="TrkA_C"/>
    <property type="match status" value="1"/>
</dbReference>
<evidence type="ECO:0000313" key="3">
    <source>
        <dbReference type="Proteomes" id="UP000476338"/>
    </source>
</evidence>
<dbReference type="InterPro" id="IPR036721">
    <property type="entry name" value="RCK_C_sf"/>
</dbReference>
<dbReference type="AlphaFoldDB" id="A0A6L5WHE4"/>
<comment type="caution">
    <text evidence="2">The sequence shown here is derived from an EMBL/GenBank/DDBJ whole genome shotgun (WGS) entry which is preliminary data.</text>
</comment>
<proteinExistence type="predicted"/>
<dbReference type="PROSITE" id="PS51202">
    <property type="entry name" value="RCK_C"/>
    <property type="match status" value="1"/>
</dbReference>
<feature type="domain" description="RCK C-terminal" evidence="1">
    <location>
        <begin position="138"/>
        <end position="218"/>
    </location>
</feature>